<keyword evidence="8" id="KW-0969">Cilium</keyword>
<dbReference type="SUPFAM" id="SSF52540">
    <property type="entry name" value="P-loop containing nucleoside triphosphate hydrolases"/>
    <property type="match status" value="1"/>
</dbReference>
<accession>A0A1L3Q332</accession>
<evidence type="ECO:0000313" key="6">
    <source>
        <dbReference type="EMBL" id="APH39265.1"/>
    </source>
</evidence>
<dbReference type="InterPro" id="IPR056570">
    <property type="entry name" value="PilB3-like_N"/>
</dbReference>
<dbReference type="Pfam" id="PF00437">
    <property type="entry name" value="T2SSE"/>
    <property type="match status" value="1"/>
</dbReference>
<keyword evidence="9" id="KW-1185">Reference proteome</keyword>
<feature type="compositionally biased region" description="Basic and acidic residues" evidence="2">
    <location>
        <begin position="1"/>
        <end position="21"/>
    </location>
</feature>
<dbReference type="GO" id="GO:0016887">
    <property type="term" value="F:ATP hydrolysis activity"/>
    <property type="evidence" value="ECO:0007669"/>
    <property type="project" value="InterPro"/>
</dbReference>
<dbReference type="AlphaFoldDB" id="A0A1L3Q332"/>
<dbReference type="Pfam" id="PF23990">
    <property type="entry name" value="PilB3_N"/>
    <property type="match status" value="1"/>
</dbReference>
<reference evidence="6 9" key="1">
    <citation type="submission" date="2016-10" db="EMBL/GenBank/DDBJ databases">
        <title>Methanohalophilus halophilus.</title>
        <authorList>
            <person name="L'haridon S."/>
        </authorList>
    </citation>
    <scope>NUCLEOTIDE SEQUENCE [LARGE SCALE GENOMIC DNA]</scope>
    <source>
        <strain evidence="6 9">Z-7982</strain>
    </source>
</reference>
<dbReference type="STRING" id="2177.BHR79_07045"/>
<evidence type="ECO:0000313" key="11">
    <source>
        <dbReference type="Proteomes" id="UP000267921"/>
    </source>
</evidence>
<feature type="region of interest" description="Disordered" evidence="2">
    <location>
        <begin position="1"/>
        <end position="162"/>
    </location>
</feature>
<dbReference type="EMBL" id="RJJG01000003">
    <property type="protein sequence ID" value="RNI09672.1"/>
    <property type="molecule type" value="Genomic_DNA"/>
</dbReference>
<dbReference type="RefSeq" id="WP_072561697.1">
    <property type="nucleotide sequence ID" value="NZ_CP017921.1"/>
</dbReference>
<dbReference type="InterPro" id="IPR050921">
    <property type="entry name" value="T4SS_GSP_E_ATPase"/>
</dbReference>
<gene>
    <name evidence="6" type="ORF">BHR79_07045</name>
    <name evidence="7" type="ORF">EFE40_03200</name>
    <name evidence="8" type="ORF">SAMN04515625_1102</name>
</gene>
<dbReference type="Proteomes" id="UP000267921">
    <property type="component" value="Unassembled WGS sequence"/>
</dbReference>
<evidence type="ECO:0000256" key="1">
    <source>
        <dbReference type="ARBA" id="ARBA00006611"/>
    </source>
</evidence>
<evidence type="ECO:0000313" key="9">
    <source>
        <dbReference type="Proteomes" id="UP000186879"/>
    </source>
</evidence>
<keyword evidence="8" id="KW-0966">Cell projection</keyword>
<name>A0A1L3Q332_9EURY</name>
<comment type="similarity">
    <text evidence="1">Belongs to the GSP E family.</text>
</comment>
<dbReference type="CDD" id="cd01130">
    <property type="entry name" value="VirB11-like_ATPase"/>
    <property type="match status" value="1"/>
</dbReference>
<dbReference type="InterPro" id="IPR056571">
    <property type="entry name" value="PilB3-like_C"/>
</dbReference>
<sequence>MSDEDSVKRGMDYSSKRDNSKNNKNSSTGKQEESGVIEPKLFKPGSFRKNEKSSQKDTLFVKEKQDEIIFTPSKGEKTIRRDNPSANENNENQSKLSGGESNTSYSKESLPNLFTPHPENETADKDIEEIQEKTTESDESEDLNDSGMMKTSLSQAPTATDDTENLLEKELEEENKESGEETDSQTKIKKSFKNINFVQKIRNLLEREIEPIEQYDPAIHGPITYFEGIANYEEIERYWLDEPFCFVVILYNELLNDYLYQIVEPKLDEFEEVFLTEIKDRLRDVLLVENIDRLADKEKILEDKILIILTDYAIKFTPLMLGKIIYYVKRDFVRLGKIDPLMYDDGIEDISGNGHDKPVFLYHKKYSNISTNIYFDEDELNSFIIQLAQKSGKHISVAEPMIDATMPDGSRIQMTLGTTVTTHGSTFTIRKFSETPITPIDLLEWGTFSAAGMAYLWLCIENNKSLIYAGGTASGKTSSLNAVSLFIPEKAKIISLEDTRELKLPHINWIPGVTRDSFTADERGAVDMYDLLKAALRQRPEYLLVGEVRGKEALTLFQAMSTGHTTFSTMHADSVSSAIHRLENPPISVPRNMIQALDIMSIQAQTFSAGKRVRRNLKLVEITDIDPNTRNIRTNDIFTWDSSTDSFRHTGKSKALNDIKLRRGWKEEDIKRELQTRQDILEYMLDNGIRDFKEIATIIKEYQATPEKTLTRFGMDK</sequence>
<feature type="domain" description="PilB3-like C-terminal" evidence="4">
    <location>
        <begin position="644"/>
        <end position="716"/>
    </location>
</feature>
<evidence type="ECO:0000259" key="4">
    <source>
        <dbReference type="Pfam" id="PF23989"/>
    </source>
</evidence>
<feature type="compositionally biased region" description="Basic and acidic residues" evidence="2">
    <location>
        <begin position="74"/>
        <end position="83"/>
    </location>
</feature>
<organism evidence="6 9">
    <name type="scientific">Methanohalophilus halophilus</name>
    <dbReference type="NCBI Taxonomy" id="2177"/>
    <lineage>
        <taxon>Archaea</taxon>
        <taxon>Methanobacteriati</taxon>
        <taxon>Methanobacteriota</taxon>
        <taxon>Stenosarchaea group</taxon>
        <taxon>Methanomicrobia</taxon>
        <taxon>Methanosarcinales</taxon>
        <taxon>Methanosarcinaceae</taxon>
        <taxon>Methanohalophilus</taxon>
    </lineage>
</organism>
<dbReference type="GeneID" id="30583510"/>
<reference evidence="7 11" key="3">
    <citation type="submission" date="2018-10" db="EMBL/GenBank/DDBJ databases">
        <title>Cultivation of a novel Methanohalophilus strain from Kebrit Deep of the Red Sea and a genomic comparison of members of the genus Methanohalophilus.</title>
        <authorList>
            <person name="Guan Y."/>
            <person name="Ngugi D.K."/>
            <person name="Stingl U."/>
        </authorList>
    </citation>
    <scope>NUCLEOTIDE SEQUENCE [LARGE SCALE GENOMIC DNA]</scope>
    <source>
        <strain evidence="7 11">DSM 3094</strain>
    </source>
</reference>
<dbReference type="Proteomes" id="UP000198669">
    <property type="component" value="Unassembled WGS sequence"/>
</dbReference>
<evidence type="ECO:0000313" key="8">
    <source>
        <dbReference type="EMBL" id="SDW52133.1"/>
    </source>
</evidence>
<dbReference type="InterPro" id="IPR001482">
    <property type="entry name" value="T2SS/T4SS_dom"/>
</dbReference>
<dbReference type="KEGG" id="mhaz:BHR79_07045"/>
<dbReference type="EMBL" id="FNMU01000003">
    <property type="protein sequence ID" value="SDW52133.1"/>
    <property type="molecule type" value="Genomic_DNA"/>
</dbReference>
<dbReference type="OrthoDB" id="33500at2157"/>
<dbReference type="PANTHER" id="PTHR30486">
    <property type="entry name" value="TWITCHING MOTILITY PROTEIN PILT"/>
    <property type="match status" value="1"/>
</dbReference>
<keyword evidence="8" id="KW-0282">Flagellum</keyword>
<dbReference type="Proteomes" id="UP000186879">
    <property type="component" value="Chromosome"/>
</dbReference>
<evidence type="ECO:0000313" key="7">
    <source>
        <dbReference type="EMBL" id="RNI09672.1"/>
    </source>
</evidence>
<reference evidence="8 10" key="2">
    <citation type="submission" date="2016-10" db="EMBL/GenBank/DDBJ databases">
        <authorList>
            <person name="de Groot N.N."/>
        </authorList>
    </citation>
    <scope>NUCLEOTIDE SEQUENCE [LARGE SCALE GENOMIC DNA]</scope>
    <source>
        <strain evidence="8 10">Z-7982</strain>
    </source>
</reference>
<dbReference type="Gene3D" id="3.40.50.300">
    <property type="entry name" value="P-loop containing nucleotide triphosphate hydrolases"/>
    <property type="match status" value="1"/>
</dbReference>
<feature type="compositionally biased region" description="Polar residues" evidence="2">
    <location>
        <begin position="84"/>
        <end position="109"/>
    </location>
</feature>
<dbReference type="InterPro" id="IPR027417">
    <property type="entry name" value="P-loop_NTPase"/>
</dbReference>
<dbReference type="EMBL" id="CP017921">
    <property type="protein sequence ID" value="APH39265.1"/>
    <property type="molecule type" value="Genomic_DNA"/>
</dbReference>
<dbReference type="Pfam" id="PF23989">
    <property type="entry name" value="PilB3_C"/>
    <property type="match status" value="1"/>
</dbReference>
<feature type="compositionally biased region" description="Polar residues" evidence="2">
    <location>
        <begin position="149"/>
        <end position="158"/>
    </location>
</feature>
<dbReference type="PANTHER" id="PTHR30486:SF6">
    <property type="entry name" value="TYPE IV PILUS RETRACTATION ATPASE PILT"/>
    <property type="match status" value="1"/>
</dbReference>
<proteinExistence type="inferred from homology"/>
<evidence type="ECO:0000313" key="10">
    <source>
        <dbReference type="Proteomes" id="UP000198669"/>
    </source>
</evidence>
<evidence type="ECO:0000259" key="5">
    <source>
        <dbReference type="Pfam" id="PF23990"/>
    </source>
</evidence>
<feature type="domain" description="PilB3-like N-terminal" evidence="5">
    <location>
        <begin position="197"/>
        <end position="266"/>
    </location>
</feature>
<feature type="compositionally biased region" description="Basic and acidic residues" evidence="2">
    <location>
        <begin position="48"/>
        <end position="67"/>
    </location>
</feature>
<feature type="domain" description="Bacterial type II secretion system protein E" evidence="3">
    <location>
        <begin position="395"/>
        <end position="604"/>
    </location>
</feature>
<protein>
    <submittedName>
        <fullName evidence="8">Flagellar protein FlaI</fullName>
    </submittedName>
    <submittedName>
        <fullName evidence="6">Secretion system protein</fullName>
    </submittedName>
</protein>
<dbReference type="Gene3D" id="3.30.450.380">
    <property type="match status" value="1"/>
</dbReference>
<feature type="compositionally biased region" description="Basic and acidic residues" evidence="2">
    <location>
        <begin position="118"/>
        <end position="136"/>
    </location>
</feature>
<evidence type="ECO:0000259" key="3">
    <source>
        <dbReference type="Pfam" id="PF00437"/>
    </source>
</evidence>
<evidence type="ECO:0000256" key="2">
    <source>
        <dbReference type="SAM" id="MobiDB-lite"/>
    </source>
</evidence>